<evidence type="ECO:0000256" key="2">
    <source>
        <dbReference type="ARBA" id="ARBA00022448"/>
    </source>
</evidence>
<keyword evidence="9" id="KW-0998">Cell outer membrane</keyword>
<dbReference type="Pfam" id="PF13715">
    <property type="entry name" value="CarbopepD_reg_2"/>
    <property type="match status" value="1"/>
</dbReference>
<evidence type="ECO:0000256" key="5">
    <source>
        <dbReference type="ARBA" id="ARBA00022729"/>
    </source>
</evidence>
<dbReference type="Proteomes" id="UP000555103">
    <property type="component" value="Unassembled WGS sequence"/>
</dbReference>
<accession>A0A840CUF7</accession>
<dbReference type="PANTHER" id="PTHR30069">
    <property type="entry name" value="TONB-DEPENDENT OUTER MEMBRANE RECEPTOR"/>
    <property type="match status" value="1"/>
</dbReference>
<feature type="domain" description="TonB-dependent receptor-like beta-barrel" evidence="11">
    <location>
        <begin position="314"/>
        <end position="763"/>
    </location>
</feature>
<gene>
    <name evidence="13" type="ORF">GGR21_001242</name>
</gene>
<dbReference type="GO" id="GO:0015344">
    <property type="term" value="F:siderophore uptake transmembrane transporter activity"/>
    <property type="evidence" value="ECO:0007669"/>
    <property type="project" value="TreeGrafter"/>
</dbReference>
<protein>
    <submittedName>
        <fullName evidence="13">Putative Fe-S cluster protein YjdI</fullName>
    </submittedName>
</protein>
<dbReference type="Gene3D" id="2.40.170.20">
    <property type="entry name" value="TonB-dependent receptor, beta-barrel domain"/>
    <property type="match status" value="1"/>
</dbReference>
<evidence type="ECO:0000256" key="1">
    <source>
        <dbReference type="ARBA" id="ARBA00004571"/>
    </source>
</evidence>
<keyword evidence="4" id="KW-0812">Transmembrane</keyword>
<keyword evidence="2" id="KW-0813">Transport</keyword>
<dbReference type="InterPro" id="IPR012910">
    <property type="entry name" value="Plug_dom"/>
</dbReference>
<evidence type="ECO:0000259" key="12">
    <source>
        <dbReference type="Pfam" id="PF07715"/>
    </source>
</evidence>
<dbReference type="GO" id="GO:0044718">
    <property type="term" value="P:siderophore transmembrane transport"/>
    <property type="evidence" value="ECO:0007669"/>
    <property type="project" value="TreeGrafter"/>
</dbReference>
<evidence type="ECO:0000256" key="9">
    <source>
        <dbReference type="ARBA" id="ARBA00023237"/>
    </source>
</evidence>
<name>A0A840CUF7_9BACT</name>
<dbReference type="InterPro" id="IPR008969">
    <property type="entry name" value="CarboxyPept-like_regulatory"/>
</dbReference>
<dbReference type="Gene3D" id="2.170.130.10">
    <property type="entry name" value="TonB-dependent receptor, plug domain"/>
    <property type="match status" value="1"/>
</dbReference>
<feature type="domain" description="TonB-dependent receptor plug" evidence="12">
    <location>
        <begin position="120"/>
        <end position="243"/>
    </location>
</feature>
<dbReference type="SUPFAM" id="SSF49464">
    <property type="entry name" value="Carboxypeptidase regulatory domain-like"/>
    <property type="match status" value="1"/>
</dbReference>
<keyword evidence="6 10" id="KW-0798">TonB box</keyword>
<evidence type="ECO:0000313" key="14">
    <source>
        <dbReference type="Proteomes" id="UP000555103"/>
    </source>
</evidence>
<reference evidence="13 14" key="1">
    <citation type="submission" date="2020-08" db="EMBL/GenBank/DDBJ databases">
        <title>Genomic Encyclopedia of Type Strains, Phase IV (KMG-IV): sequencing the most valuable type-strain genomes for metagenomic binning, comparative biology and taxonomic classification.</title>
        <authorList>
            <person name="Goeker M."/>
        </authorList>
    </citation>
    <scope>NUCLEOTIDE SEQUENCE [LARGE SCALE GENOMIC DNA]</scope>
    <source>
        <strain evidence="13 14">DSM 104969</strain>
    </source>
</reference>
<keyword evidence="14" id="KW-1185">Reference proteome</keyword>
<dbReference type="InterPro" id="IPR036942">
    <property type="entry name" value="Beta-barrel_TonB_sf"/>
</dbReference>
<evidence type="ECO:0000256" key="8">
    <source>
        <dbReference type="ARBA" id="ARBA00023170"/>
    </source>
</evidence>
<dbReference type="InterPro" id="IPR039426">
    <property type="entry name" value="TonB-dep_rcpt-like"/>
</dbReference>
<dbReference type="Gene3D" id="2.60.40.1120">
    <property type="entry name" value="Carboxypeptidase-like, regulatory domain"/>
    <property type="match status" value="1"/>
</dbReference>
<dbReference type="Pfam" id="PF07715">
    <property type="entry name" value="Plug"/>
    <property type="match status" value="1"/>
</dbReference>
<keyword evidence="5" id="KW-0732">Signal</keyword>
<keyword evidence="7 10" id="KW-0472">Membrane</keyword>
<dbReference type="RefSeq" id="WP_183306280.1">
    <property type="nucleotide sequence ID" value="NZ_JACIEP010000003.1"/>
</dbReference>
<dbReference type="InterPro" id="IPR000531">
    <property type="entry name" value="Beta-barrel_TonB"/>
</dbReference>
<evidence type="ECO:0000256" key="6">
    <source>
        <dbReference type="ARBA" id="ARBA00023077"/>
    </source>
</evidence>
<dbReference type="Pfam" id="PF00593">
    <property type="entry name" value="TonB_dep_Rec_b-barrel"/>
    <property type="match status" value="1"/>
</dbReference>
<dbReference type="SUPFAM" id="SSF56935">
    <property type="entry name" value="Porins"/>
    <property type="match status" value="1"/>
</dbReference>
<dbReference type="AlphaFoldDB" id="A0A840CUF7"/>
<comment type="similarity">
    <text evidence="10">Belongs to the TonB-dependent receptor family.</text>
</comment>
<keyword evidence="3" id="KW-1134">Transmembrane beta strand</keyword>
<comment type="caution">
    <text evidence="13">The sequence shown here is derived from an EMBL/GenBank/DDBJ whole genome shotgun (WGS) entry which is preliminary data.</text>
</comment>
<comment type="subcellular location">
    <subcellularLocation>
        <location evidence="1">Cell outer membrane</location>
        <topology evidence="1">Multi-pass membrane protein</topology>
    </subcellularLocation>
</comment>
<sequence length="991" mass="110879">MRRYITVIFFIFYPVFSVFSQNYTIIGKVLDNVTKEPVEFATVTLPFYDLWAVSGKDGSFVIRQVPVGKTTIIASYIGYAKYKLDIDVRKDIGNLTLTLSEDNLALSEVTVTAQRKESDATTTYILDRTTIDHMQVLDVADLTSLLPGGQTSRKNTLASESGDQFSLRSGSGELGNATMGTVVEVDGVRLSNNGNMTNPTNFISNSSLFSPKGIDTRNISSSNIESVEIITGIPSVEYGDLTSGVIKVNTIKGKSPLTAEFVTKSNAKQYTLGKGFLLGEKSGTLNLHLEHTKSVSDIASPHTSYKRNIASLAYNNVLNRGGAPIILKAGLTGNLGGYDAQTDPDYYADTYVKQSDNLIRGNVEINWLLNKPWITKLEASVSANYNYKHWKKNKYNSSASSTPVLRATEDGYYVGQLGDPYSGVYLIPAGNWYEIKNDESKELTLNGKLKASWNKKINRMTNRLVIGSEFSRTSNNGRGVYYGDIATAPTWRDYPYSDLPALNNMALYAEDQVTLPINRTSLQLTAGIRSDITSISRSEYGTVSSFSPRFNLKYNIPFNKDAFLRNIDIRAGWGEAVKLPSFEVLYPQPSYKDIPVFAPGSLSDGTSYYGYYSTSTKALYNPDLKWQKNRLREVGVDLKTKWANVSLSFYSNKTINPYTSRSVYTPFSYKYTPNPENETFPIADGNRIYSIDPTGIVTVSDKTGANPDQQLAYNVRNTFISNLMRSNGSPITRRGLEWIIDFVKIPVLKTSFRLDGNYYYYKGADESLYATRPVNIEENDSYKYIAYYVGSTGSTSNGKISKQLNTNLTITTHIPEVKLIVSLRIEACLYNYSRYISEYEGKAYSFVLDSKDDFLPSETKKDIYAGDQYIATYPLYYVSHDDMNTKIPFTAELLRDAKENNTALYNDLVKMVNKTSSNYTFNSNKISAYYNANISVTKEIGKYASITFNARNFFNSLGTVKSSQTDNDVSLYENTSYIPSFYYGLSLRIKI</sequence>
<keyword evidence="8" id="KW-0675">Receptor</keyword>
<proteinExistence type="inferred from homology"/>
<organism evidence="13 14">
    <name type="scientific">Dysgonomonas hofstadii</name>
    <dbReference type="NCBI Taxonomy" id="637886"/>
    <lineage>
        <taxon>Bacteria</taxon>
        <taxon>Pseudomonadati</taxon>
        <taxon>Bacteroidota</taxon>
        <taxon>Bacteroidia</taxon>
        <taxon>Bacteroidales</taxon>
        <taxon>Dysgonomonadaceae</taxon>
        <taxon>Dysgonomonas</taxon>
    </lineage>
</organism>
<dbReference type="InterPro" id="IPR037066">
    <property type="entry name" value="Plug_dom_sf"/>
</dbReference>
<evidence type="ECO:0000256" key="4">
    <source>
        <dbReference type="ARBA" id="ARBA00022692"/>
    </source>
</evidence>
<evidence type="ECO:0000256" key="3">
    <source>
        <dbReference type="ARBA" id="ARBA00022452"/>
    </source>
</evidence>
<dbReference type="EMBL" id="JACIEP010000003">
    <property type="protein sequence ID" value="MBB4035353.1"/>
    <property type="molecule type" value="Genomic_DNA"/>
</dbReference>
<evidence type="ECO:0000256" key="10">
    <source>
        <dbReference type="RuleBase" id="RU003357"/>
    </source>
</evidence>
<evidence type="ECO:0000259" key="11">
    <source>
        <dbReference type="Pfam" id="PF00593"/>
    </source>
</evidence>
<dbReference type="GO" id="GO:0009279">
    <property type="term" value="C:cell outer membrane"/>
    <property type="evidence" value="ECO:0007669"/>
    <property type="project" value="UniProtKB-SubCell"/>
</dbReference>
<evidence type="ECO:0000313" key="13">
    <source>
        <dbReference type="EMBL" id="MBB4035353.1"/>
    </source>
</evidence>
<dbReference type="PANTHER" id="PTHR30069:SF29">
    <property type="entry name" value="HEMOGLOBIN AND HEMOGLOBIN-HAPTOGLOBIN-BINDING PROTEIN 1-RELATED"/>
    <property type="match status" value="1"/>
</dbReference>
<evidence type="ECO:0000256" key="7">
    <source>
        <dbReference type="ARBA" id="ARBA00023136"/>
    </source>
</evidence>